<dbReference type="EMBL" id="BKCJ010008586">
    <property type="protein sequence ID" value="GEU82959.1"/>
    <property type="molecule type" value="Genomic_DNA"/>
</dbReference>
<gene>
    <name evidence="2" type="ORF">Tci_054937</name>
</gene>
<reference evidence="2" key="1">
    <citation type="journal article" date="2019" name="Sci. Rep.">
        <title>Draft genome of Tanacetum cinerariifolium, the natural source of mosquito coil.</title>
        <authorList>
            <person name="Yamashiro T."/>
            <person name="Shiraishi A."/>
            <person name="Satake H."/>
            <person name="Nakayama K."/>
        </authorList>
    </citation>
    <scope>NUCLEOTIDE SEQUENCE</scope>
</reference>
<accession>A0A6L2NBH9</accession>
<name>A0A6L2NBH9_TANCI</name>
<protein>
    <submittedName>
        <fullName evidence="2">Uncharacterized protein</fullName>
    </submittedName>
</protein>
<evidence type="ECO:0000256" key="1">
    <source>
        <dbReference type="SAM" id="MobiDB-lite"/>
    </source>
</evidence>
<dbReference type="AlphaFoldDB" id="A0A6L2NBH9"/>
<organism evidence="2">
    <name type="scientific">Tanacetum cinerariifolium</name>
    <name type="common">Dalmatian daisy</name>
    <name type="synonym">Chrysanthemum cinerariifolium</name>
    <dbReference type="NCBI Taxonomy" id="118510"/>
    <lineage>
        <taxon>Eukaryota</taxon>
        <taxon>Viridiplantae</taxon>
        <taxon>Streptophyta</taxon>
        <taxon>Embryophyta</taxon>
        <taxon>Tracheophyta</taxon>
        <taxon>Spermatophyta</taxon>
        <taxon>Magnoliopsida</taxon>
        <taxon>eudicotyledons</taxon>
        <taxon>Gunneridae</taxon>
        <taxon>Pentapetalae</taxon>
        <taxon>asterids</taxon>
        <taxon>campanulids</taxon>
        <taxon>Asterales</taxon>
        <taxon>Asteraceae</taxon>
        <taxon>Asteroideae</taxon>
        <taxon>Anthemideae</taxon>
        <taxon>Anthemidinae</taxon>
        <taxon>Tanacetum</taxon>
    </lineage>
</organism>
<sequence length="686" mass="78217">MNVRKEKRSDRLVDEEDKEPQTAYAPPVEDDEYNLQRGIQMRLESFQAPVCGVAICEPASSITQRLLVVEGKRKGISTDEQVAQSLLGLQKPKKQNAKTNADTNKSNSECDTKILNVDKERAPSLSTPIINLTPPKQVSPPAQEPVFTAITATIATTTLLPLPPPQQQSTIVLELATHVSTLEKICSNFKKKHKLQDKTNQALSSRVFTLENHDLCLKSDNYVNETVKEAVQNARQAPVHECFQKLSEFKMKEILHDQMFESVPYRSQPKHAALYDALEVYMGRKKREEFIKATAKSCKRRRDDQDPPLHPPKDSDQSNKKRHDSNASASKQPQAQTSLAWKTSDTIEAPSSSSKQNNAPQFEQLVNDVPIPDDVHILYSNDTGKPDCLKPVPKEERSKTPEPDWVVPLNDLPEIENNWANAIANAYKDPEENKLIQKTRDMGSFNLEGNRFMPDVSKPLPLGGPPSQVTIQPQYFFNKDLEYLVSGDKERRNALSISKLKATCYSEFRLEELVPSLWIKSECEYSISAAYGISHWWFKRKEFYITRQSAPSDCHAVRSHMKILSVVSLKTFTRYGYTFLREIVLRRADYKEYKISKADIKNLHPKNFKDMYLLHLQGKLNNLSGVDKVHLFNAVNLWIRNIIIRKRVEDLQLKIESYQTKLNLTQPSYDASDFQFKECGIVKRGG</sequence>
<proteinExistence type="predicted"/>
<feature type="compositionally biased region" description="Polar residues" evidence="1">
    <location>
        <begin position="326"/>
        <end position="359"/>
    </location>
</feature>
<feature type="region of interest" description="Disordered" evidence="1">
    <location>
        <begin position="1"/>
        <end position="26"/>
    </location>
</feature>
<feature type="compositionally biased region" description="Basic and acidic residues" evidence="1">
    <location>
        <begin position="384"/>
        <end position="402"/>
    </location>
</feature>
<feature type="region of interest" description="Disordered" evidence="1">
    <location>
        <begin position="382"/>
        <end position="409"/>
    </location>
</feature>
<feature type="region of interest" description="Disordered" evidence="1">
    <location>
        <begin position="295"/>
        <end position="359"/>
    </location>
</feature>
<comment type="caution">
    <text evidence="2">The sequence shown here is derived from an EMBL/GenBank/DDBJ whole genome shotgun (WGS) entry which is preliminary data.</text>
</comment>
<feature type="compositionally biased region" description="Basic and acidic residues" evidence="1">
    <location>
        <begin position="301"/>
        <end position="319"/>
    </location>
</feature>
<evidence type="ECO:0000313" key="2">
    <source>
        <dbReference type="EMBL" id="GEU82959.1"/>
    </source>
</evidence>